<dbReference type="STRING" id="6689.A0A3R7PE14"/>
<organism evidence="5 6">
    <name type="scientific">Penaeus vannamei</name>
    <name type="common">Whiteleg shrimp</name>
    <name type="synonym">Litopenaeus vannamei</name>
    <dbReference type="NCBI Taxonomy" id="6689"/>
    <lineage>
        <taxon>Eukaryota</taxon>
        <taxon>Metazoa</taxon>
        <taxon>Ecdysozoa</taxon>
        <taxon>Arthropoda</taxon>
        <taxon>Crustacea</taxon>
        <taxon>Multicrustacea</taxon>
        <taxon>Malacostraca</taxon>
        <taxon>Eumalacostraca</taxon>
        <taxon>Eucarida</taxon>
        <taxon>Decapoda</taxon>
        <taxon>Dendrobranchiata</taxon>
        <taxon>Penaeoidea</taxon>
        <taxon>Penaeidae</taxon>
        <taxon>Penaeus</taxon>
    </lineage>
</organism>
<dbReference type="SUPFAM" id="SSF50978">
    <property type="entry name" value="WD40 repeat-like"/>
    <property type="match status" value="1"/>
</dbReference>
<name>A0A3R7PE14_PENVA</name>
<evidence type="ECO:0000256" key="4">
    <source>
        <dbReference type="SAM" id="Phobius"/>
    </source>
</evidence>
<dbReference type="EMBL" id="QCYY01002745">
    <property type="protein sequence ID" value="ROT67865.1"/>
    <property type="molecule type" value="Genomic_DNA"/>
</dbReference>
<evidence type="ECO:0000313" key="5">
    <source>
        <dbReference type="EMBL" id="ROT67865.1"/>
    </source>
</evidence>
<reference evidence="5 6" key="2">
    <citation type="submission" date="2019-01" db="EMBL/GenBank/DDBJ databases">
        <title>The decoding of complex shrimp genome reveals the adaptation for benthos swimmer, frequently molting mechanism and breeding impact on genome.</title>
        <authorList>
            <person name="Sun Y."/>
            <person name="Gao Y."/>
            <person name="Yu Y."/>
        </authorList>
    </citation>
    <scope>NUCLEOTIDE SEQUENCE [LARGE SCALE GENOMIC DNA]</scope>
    <source>
        <tissue evidence="5">Muscle</tissue>
    </source>
</reference>
<evidence type="ECO:0000256" key="1">
    <source>
        <dbReference type="ARBA" id="ARBA00022490"/>
    </source>
</evidence>
<dbReference type="InterPro" id="IPR015943">
    <property type="entry name" value="WD40/YVTN_repeat-like_dom_sf"/>
</dbReference>
<proteinExistence type="predicted"/>
<dbReference type="GO" id="GO:0097014">
    <property type="term" value="C:ciliary plasm"/>
    <property type="evidence" value="ECO:0007669"/>
    <property type="project" value="TreeGrafter"/>
</dbReference>
<evidence type="ECO:0000313" key="6">
    <source>
        <dbReference type="Proteomes" id="UP000283509"/>
    </source>
</evidence>
<dbReference type="GO" id="GO:0005868">
    <property type="term" value="C:cytoplasmic dynein complex"/>
    <property type="evidence" value="ECO:0007669"/>
    <property type="project" value="TreeGrafter"/>
</dbReference>
<keyword evidence="4" id="KW-1133">Transmembrane helix</keyword>
<dbReference type="Gene3D" id="2.130.10.10">
    <property type="entry name" value="YVTN repeat-like/Quinoprotein amine dehydrogenase"/>
    <property type="match status" value="1"/>
</dbReference>
<dbReference type="InterPro" id="IPR036322">
    <property type="entry name" value="WD40_repeat_dom_sf"/>
</dbReference>
<reference evidence="5 6" key="1">
    <citation type="submission" date="2018-04" db="EMBL/GenBank/DDBJ databases">
        <authorList>
            <person name="Zhang X."/>
            <person name="Yuan J."/>
            <person name="Li F."/>
            <person name="Xiang J."/>
        </authorList>
    </citation>
    <scope>NUCLEOTIDE SEQUENCE [LARGE SCALE GENOMIC DNA]</scope>
    <source>
        <tissue evidence="5">Muscle</tissue>
    </source>
</reference>
<evidence type="ECO:0000256" key="3">
    <source>
        <dbReference type="ARBA" id="ARBA00022737"/>
    </source>
</evidence>
<dbReference type="InterPro" id="IPR050687">
    <property type="entry name" value="Dynein_IC"/>
</dbReference>
<keyword evidence="2" id="KW-0853">WD repeat</keyword>
<comment type="caution">
    <text evidence="5">The sequence shown here is derived from an EMBL/GenBank/DDBJ whole genome shotgun (WGS) entry which is preliminary data.</text>
</comment>
<keyword evidence="3" id="KW-0677">Repeat</keyword>
<dbReference type="Proteomes" id="UP000283509">
    <property type="component" value="Unassembled WGS sequence"/>
</dbReference>
<feature type="transmembrane region" description="Helical" evidence="4">
    <location>
        <begin position="217"/>
        <end position="246"/>
    </location>
</feature>
<keyword evidence="4" id="KW-0812">Transmembrane</keyword>
<keyword evidence="1" id="KW-0963">Cytoplasm</keyword>
<dbReference type="GO" id="GO:0045504">
    <property type="term" value="F:dynein heavy chain binding"/>
    <property type="evidence" value="ECO:0007669"/>
    <property type="project" value="TreeGrafter"/>
</dbReference>
<gene>
    <name evidence="5" type="ORF">C7M84_014023</name>
</gene>
<dbReference type="AlphaFoldDB" id="A0A3R7PE14"/>
<keyword evidence="4" id="KW-0472">Membrane</keyword>
<dbReference type="GO" id="GO:0042073">
    <property type="term" value="P:intraciliary transport"/>
    <property type="evidence" value="ECO:0007669"/>
    <property type="project" value="TreeGrafter"/>
</dbReference>
<dbReference type="OrthoDB" id="445052at2759"/>
<dbReference type="PANTHER" id="PTHR12442">
    <property type="entry name" value="DYNEIN INTERMEDIATE CHAIN"/>
    <property type="match status" value="1"/>
</dbReference>
<accession>A0A3R7PE14</accession>
<keyword evidence="6" id="KW-1185">Reference proteome</keyword>
<protein>
    <submittedName>
        <fullName evidence="5">Uncharacterized protein</fullName>
    </submittedName>
</protein>
<dbReference type="PANTHER" id="PTHR12442:SF26">
    <property type="entry name" value="CYTOPLASMIC DYNEIN 2 INTERMEDIATE CHAIN 2"/>
    <property type="match status" value="1"/>
</dbReference>
<evidence type="ECO:0000256" key="2">
    <source>
        <dbReference type="ARBA" id="ARBA00022574"/>
    </source>
</evidence>
<sequence length="266" mass="29012">MHATTLLRSDFDAKQPERVIDVSSCVASLAFHPTNPAVFAIGTFNGEVLVYDLVHVEDVVPMATGDCGGGSVTTLLWVDSAIGRVSATRSSSTIVATTSTGYILEWTLNITKQELQLKSGFMLQGQDVPRSIRTQVDESSGVGIATASFNSEDKTLFVLGAEVGGMFLCSTAREKVLPTLLRLGSPPICLLLSHLGSPQMSNLLIPPDLIFKQRIPLFLFVCYPFPFFLFSSFFSSPFALYISVLFPSPLPPFRLPSFPLFFYPNL</sequence>
<dbReference type="GO" id="GO:0045503">
    <property type="term" value="F:dynein light chain binding"/>
    <property type="evidence" value="ECO:0007669"/>
    <property type="project" value="TreeGrafter"/>
</dbReference>